<dbReference type="OrthoDB" id="7031465at2"/>
<reference evidence="2" key="1">
    <citation type="submission" date="2016-10" db="EMBL/GenBank/DDBJ databases">
        <authorList>
            <person name="Varghese N."/>
            <person name="Submissions S."/>
        </authorList>
    </citation>
    <scope>NUCLEOTIDE SEQUENCE [LARGE SCALE GENOMIC DNA]</scope>
    <source>
        <strain evidence="2">BS3775</strain>
    </source>
</reference>
<dbReference type="AlphaFoldDB" id="A0A1H1IJZ7"/>
<proteinExistence type="predicted"/>
<dbReference type="Proteomes" id="UP000199570">
    <property type="component" value="Unassembled WGS sequence"/>
</dbReference>
<dbReference type="RefSeq" id="WP_139204836.1">
    <property type="nucleotide sequence ID" value="NZ_FNKJ01000003.1"/>
</dbReference>
<evidence type="ECO:0000313" key="1">
    <source>
        <dbReference type="EMBL" id="SDR37909.1"/>
    </source>
</evidence>
<evidence type="ECO:0000313" key="2">
    <source>
        <dbReference type="Proteomes" id="UP000199570"/>
    </source>
</evidence>
<evidence type="ECO:0008006" key="3">
    <source>
        <dbReference type="Google" id="ProtNLM"/>
    </source>
</evidence>
<keyword evidence="2" id="KW-1185">Reference proteome</keyword>
<sequence>MLLKIQTDEALDSYISRNRLFLKDKFEVEDPFKSLQGDEWSIKDLILVADLMSWHHFAGFIKLVQQHTVYFSYRLIVDDVESMLLRHRFLEKSNCDFGYVTKGKNVAICLECVKDDIERVGFSFWRRSHQNEINVCATHNVKLLKKCQFCDRAFRVENHCLNVLWSGCKCGRYILESETEINECSLEFKRSKLNAAILNFDRKLDCVIAYESFLIALNCNERYKELWNEVTDSRFDRVLFPWTKSDLHYEIKTYLSFGPEHLRVCCYIVATLIFLLFADFEEFIRSFKYILEKKSLQFESMTEKRASLVS</sequence>
<gene>
    <name evidence="1" type="ORF">SAMN04490195_5516</name>
</gene>
<name>A0A1H1IJZ7_9PSED</name>
<protein>
    <recommendedName>
        <fullName evidence="3">TniQ protein</fullName>
    </recommendedName>
</protein>
<organism evidence="1 2">
    <name type="scientific">Pseudomonas moorei</name>
    <dbReference type="NCBI Taxonomy" id="395599"/>
    <lineage>
        <taxon>Bacteria</taxon>
        <taxon>Pseudomonadati</taxon>
        <taxon>Pseudomonadota</taxon>
        <taxon>Gammaproteobacteria</taxon>
        <taxon>Pseudomonadales</taxon>
        <taxon>Pseudomonadaceae</taxon>
        <taxon>Pseudomonas</taxon>
    </lineage>
</organism>
<accession>A0A1H1IJZ7</accession>
<dbReference type="EMBL" id="FNKJ01000003">
    <property type="protein sequence ID" value="SDR37909.1"/>
    <property type="molecule type" value="Genomic_DNA"/>
</dbReference>